<evidence type="ECO:0000256" key="7">
    <source>
        <dbReference type="ARBA" id="ARBA00023125"/>
    </source>
</evidence>
<keyword evidence="5" id="KW-0235">DNA replication</keyword>
<organism>
    <name type="scientific">Moniliophthora roreri (strain MCA 2997)</name>
    <name type="common">Cocoa frosty pod rot fungus</name>
    <name type="synonym">Crinipellis roreri</name>
    <dbReference type="NCBI Taxonomy" id="1381753"/>
    <lineage>
        <taxon>Eukaryota</taxon>
        <taxon>Fungi</taxon>
        <taxon>Dikarya</taxon>
        <taxon>Basidiomycota</taxon>
        <taxon>Agaricomycotina</taxon>
        <taxon>Agaricomycetes</taxon>
        <taxon>Agaricomycetidae</taxon>
        <taxon>Agaricales</taxon>
        <taxon>Marasmiineae</taxon>
        <taxon>Marasmiaceae</taxon>
        <taxon>Moniliophthora</taxon>
    </lineage>
</organism>
<dbReference type="GO" id="GO:0003887">
    <property type="term" value="F:DNA-directed DNA polymerase activity"/>
    <property type="evidence" value="ECO:0007669"/>
    <property type="project" value="UniProtKB-KW"/>
</dbReference>
<dbReference type="SUPFAM" id="SSF56672">
    <property type="entry name" value="DNA/RNA polymerases"/>
    <property type="match status" value="1"/>
</dbReference>
<dbReference type="GO" id="GO:0000166">
    <property type="term" value="F:nucleotide binding"/>
    <property type="evidence" value="ECO:0007669"/>
    <property type="project" value="InterPro"/>
</dbReference>
<dbReference type="PANTHER" id="PTHR33568:SF3">
    <property type="entry name" value="DNA-DIRECTED DNA POLYMERASE"/>
    <property type="match status" value="1"/>
</dbReference>
<gene>
    <name evidence="11" type="primary">dnapol</name>
</gene>
<evidence type="ECO:0000313" key="11">
    <source>
        <dbReference type="EMBL" id="ADO51616.1"/>
    </source>
</evidence>
<geneLocation type="mitochondrion" evidence="11"/>
<dbReference type="SMART" id="SM00486">
    <property type="entry name" value="POLBc"/>
    <property type="match status" value="1"/>
</dbReference>
<dbReference type="GO" id="GO:0003677">
    <property type="term" value="F:DNA binding"/>
    <property type="evidence" value="ECO:0007669"/>
    <property type="project" value="UniProtKB-KW"/>
</dbReference>
<keyword evidence="6" id="KW-0239">DNA-directed DNA polymerase</keyword>
<name>F2WVN4_MONRO</name>
<dbReference type="InterPro" id="IPR012337">
    <property type="entry name" value="RNaseH-like_sf"/>
</dbReference>
<protein>
    <recommendedName>
        <fullName evidence="2">DNA-directed DNA polymerase</fullName>
        <ecNumber evidence="2">2.7.7.7</ecNumber>
    </recommendedName>
</protein>
<dbReference type="InterPro" id="IPR043502">
    <property type="entry name" value="DNA/RNA_pol_sf"/>
</dbReference>
<dbReference type="Gene3D" id="3.90.1600.10">
    <property type="entry name" value="Palm domain of DNA polymerase"/>
    <property type="match status" value="2"/>
</dbReference>
<dbReference type="EMBL" id="HQ259117">
    <property type="protein sequence ID" value="ADO51616.1"/>
    <property type="molecule type" value="Genomic_DNA"/>
</dbReference>
<feature type="domain" description="DNA-directed DNA polymerase family B mitochondria/virus" evidence="10">
    <location>
        <begin position="421"/>
        <end position="895"/>
    </location>
</feature>
<reference evidence="11" key="2">
    <citation type="journal article" date="2012" name="Fungal Biol.">
        <title>The mitochondrial genome of Moniliophthora roreri, the frosty pod rot pathogen of cacao.</title>
        <authorList>
            <person name="Costa G.G.L."/>
            <person name="Cabrera O.G."/>
            <person name="Tiburcio R.A."/>
            <person name="Medrano F.J."/>
            <person name="Carazzolle M.F."/>
            <person name="Thomazella D.P.T."/>
            <person name="Schuster S.C."/>
            <person name="Carlson J.E."/>
            <person name="Guiltinan M.J."/>
            <person name="Bailey B.A."/>
            <person name="Mieczkowski P."/>
            <person name="Pereira G.A.G."/>
            <person name="Meinhardt L.W."/>
        </authorList>
    </citation>
    <scope>NUCLEOTIDE SEQUENCE [LARGE SCALE GENOMIC DNA]</scope>
    <source>
        <strain>MCA 2997</strain>
        <plasmid>Plasmid pMR2</plasmid>
        <plasmid>Mitochondrial</plasmid>
        <plasmid evidence="11">pMR2</plasmid>
    </source>
</reference>
<keyword evidence="11" id="KW-0496">Mitochondrion</keyword>
<dbReference type="GO" id="GO:0006260">
    <property type="term" value="P:DNA replication"/>
    <property type="evidence" value="ECO:0007669"/>
    <property type="project" value="UniProtKB-KW"/>
</dbReference>
<dbReference type="InterPro" id="IPR004868">
    <property type="entry name" value="DNA-dir_DNA_pol_B_mt/vir"/>
</dbReference>
<evidence type="ECO:0000259" key="10">
    <source>
        <dbReference type="Pfam" id="PF03175"/>
    </source>
</evidence>
<proteinExistence type="inferred from homology"/>
<evidence type="ECO:0000256" key="2">
    <source>
        <dbReference type="ARBA" id="ARBA00012417"/>
    </source>
</evidence>
<feature type="transmembrane region" description="Helical" evidence="9">
    <location>
        <begin position="1588"/>
        <end position="1605"/>
    </location>
</feature>
<evidence type="ECO:0000256" key="4">
    <source>
        <dbReference type="ARBA" id="ARBA00022695"/>
    </source>
</evidence>
<evidence type="ECO:0000256" key="6">
    <source>
        <dbReference type="ARBA" id="ARBA00022932"/>
    </source>
</evidence>
<comment type="similarity">
    <text evidence="1">Belongs to the DNA polymerase type-B family.</text>
</comment>
<dbReference type="InterPro" id="IPR006172">
    <property type="entry name" value="DNA-dir_DNA_pol_B"/>
</dbReference>
<keyword evidence="11" id="KW-0614">Plasmid</keyword>
<evidence type="ECO:0000256" key="1">
    <source>
        <dbReference type="ARBA" id="ARBA00005755"/>
    </source>
</evidence>
<evidence type="ECO:0000256" key="9">
    <source>
        <dbReference type="SAM" id="Phobius"/>
    </source>
</evidence>
<evidence type="ECO:0000256" key="8">
    <source>
        <dbReference type="ARBA" id="ARBA00049244"/>
    </source>
</evidence>
<dbReference type="SUPFAM" id="SSF53098">
    <property type="entry name" value="Ribonuclease H-like"/>
    <property type="match status" value="1"/>
</dbReference>
<reference evidence="11" key="1">
    <citation type="submission" date="2010-09" db="EMBL/GenBank/DDBJ databases">
        <authorList>
            <person name="Garcia O."/>
            <person name="Costa G.G.L."/>
            <person name="Tiburcio R.A."/>
            <person name="Medrano F.J."/>
            <person name="Carazzolle M.F."/>
            <person name="Thomazella D.T."/>
            <person name="Schuster S.C."/>
            <person name="Carlson J.E."/>
            <person name="Guiltinan M.J."/>
            <person name="Bailey B.A."/>
            <person name="Mieckowski P."/>
            <person name="Pereira G.A.G."/>
            <person name="Meinhardt L.W."/>
        </authorList>
    </citation>
    <scope>NUCLEOTIDE SEQUENCE</scope>
    <source>
        <plasmid evidence="11">pMR2</plasmid>
    </source>
</reference>
<evidence type="ECO:0000256" key="5">
    <source>
        <dbReference type="ARBA" id="ARBA00022705"/>
    </source>
</evidence>
<sequence>MEILGKRLKNSDFSSKVIKFEDGYREVGYFKNILLLEDHIENVNNDNQDMVLNEEYGIYDMLKYKQEFIRILSELDDNKVYKMIFKINMIINDKDGGEYIDRKTTQSIMIHRNSSIEYILFKFQYLLVDLLEKYDIPDFIDMSVFIKEWIDSSELSNIKSLYDILSKKEGQFLNKHVINKSKELDDNNQLLHNSKLGNIFIKNKPSLLIKGLNYGDIITNESNLLKYKSLIGESYITNIDNNNNNNNNSNNESVNELTVTNKLVNENIYKLNYGAKGKNYIVKVNNIDDINNQVSVYMEINDNNVTKLIKVEEWNDNINNSYNSCIRKIKDSTKEILFINNEIERVDVKYNCKKLQESYLDLDKNIKIGSFDIETYLDEKNSVIPYYIGCRTGDKRILYKYSEFKTPEEMVLKFIEDLMIPENHNRFYYALNMSNFDGIIVLKSLIKTSHLHDLKLNTLSKNDGTIISVVIKKVLKNKKIIKITLSDSFHLLPFSLDKLGKVFNKNNKSNSLFKGNYPHDFINKFGLYNAMNYKGSVPNIKYFNNISKDSYQSIVNRINNSENGIWDSEKELINYLIKDIDILYNVMDTFATIIYQYFNINITRIRTFSGLAFLIFTSKYYNSKNKTIYLLSGKIDKYIREGYYGGVVDNFVNYIDKPVYKYDINSHYPNQMHNKAMPGGIPRYSTENNLDLIFGFVRAKVTAPTSDLLRVPVLPINKDGQLITFRGTEEGTWFSEELKYAKNLGYNIIVKDCIQFDKVYGLFDDFTKDLYKLKSQAELEKDDVSRLIFKLILNSLYGRWGLKDLNVEYKIIDNIKLNKLNKTEHIDILFSSDKLSFVKSSGPVYPEIIQLFEKEKLIAKKDNKFNEPKPWGRNVSAVQHSAAITAYARIEINKFKNLENNLYLGGDTDSFILQYPLESSYVGPELGKAKLECVITEAFFHSKKSYLICTDKGEIIIKMKGIKSPNLLLNRETFVKLFKGEDVPIKQLQFKKDYKNMDVKIEHIIKTIKGISDINIIKLVKDKFKDNNIKYTDIKQGNLDNKDGEILRDDVDSSIDDQNEKIECRSIIIYKKPNIEIVIYNKPENQIIIYNKPLNLDSIPIIYIHNLKLDLYKKMMVRPSFSLIKIEFSELGINFDINKDKKLIKKIYQYEKVTDNKFKFGFFYFKLKLKDKLNSSEEILINYLLNIDYLNQKKTLMSESNLVYQSYIFDTEDRNIFIFNRKFKTQYKGLNFEFNKEAFYYFYFLNDKIVWNKIDQISSVNIELTPPLFNDNNDNNKIKSLDIINRPINLFFVKKLIEINNNLFQGGEEIYSYDINKLIEEVLSLIDRDKEGREYELLKNIYFIFPFLFKNNFLIINNSDINEFVVKIYYHYILINNKLKQYFIENIKFELKIFFLNSHIEQYKDIIEYDSENIKKYILNKRIRKYKLIEYGNRVIDYNNIYLIINNGKEKLHYKLELLKLKRDNTISIRTENIIDKYLLSNINDKLKDYLISEGINIENDIIKDRMKYLDKLNINLTDILKEVIPNKIFFDINFDPHINYIKKYNINKGKWELIRFDFKNKNNWIERYNLFEINKLNYLKVQRRDELINEYLLYFIFYILLFILKDRY</sequence>
<keyword evidence="7" id="KW-0238">DNA-binding</keyword>
<dbReference type="EC" id="2.7.7.7" evidence="2"/>
<dbReference type="InterPro" id="IPR023211">
    <property type="entry name" value="DNA_pol_palm_dom_sf"/>
</dbReference>
<geneLocation type="plasmid" evidence="11 12">
    <name>pMR2</name>
</geneLocation>
<keyword evidence="9" id="KW-0472">Membrane</keyword>
<comment type="catalytic activity">
    <reaction evidence="8">
        <text>DNA(n) + a 2'-deoxyribonucleoside 5'-triphosphate = DNA(n+1) + diphosphate</text>
        <dbReference type="Rhea" id="RHEA:22508"/>
        <dbReference type="Rhea" id="RHEA-COMP:17339"/>
        <dbReference type="Rhea" id="RHEA-COMP:17340"/>
        <dbReference type="ChEBI" id="CHEBI:33019"/>
        <dbReference type="ChEBI" id="CHEBI:61560"/>
        <dbReference type="ChEBI" id="CHEBI:173112"/>
        <dbReference type="EC" id="2.7.7.7"/>
    </reaction>
</comment>
<keyword evidence="9" id="KW-0812">Transmembrane</keyword>
<keyword evidence="3" id="KW-0808">Transferase</keyword>
<keyword evidence="9" id="KW-1133">Transmembrane helix</keyword>
<keyword evidence="4" id="KW-0548">Nucleotidyltransferase</keyword>
<accession>F2WVN4</accession>
<keyword evidence="12" id="KW-1185">Reference proteome</keyword>
<dbReference type="PANTHER" id="PTHR33568">
    <property type="entry name" value="DNA POLYMERASE"/>
    <property type="match status" value="1"/>
</dbReference>
<dbReference type="Pfam" id="PF03175">
    <property type="entry name" value="DNA_pol_B_2"/>
    <property type="match status" value="1"/>
</dbReference>
<evidence type="ECO:0000256" key="3">
    <source>
        <dbReference type="ARBA" id="ARBA00022679"/>
    </source>
</evidence>
<dbReference type="Proteomes" id="UP000017559">
    <property type="component" value="Plasmid pMR2, Mitochondrial"/>
</dbReference>
<evidence type="ECO:0000313" key="12">
    <source>
        <dbReference type="Proteomes" id="UP000017559"/>
    </source>
</evidence>